<evidence type="ECO:0000313" key="3">
    <source>
        <dbReference type="RefSeq" id="XP_031549017.1"/>
    </source>
</evidence>
<dbReference type="InterPro" id="IPR005312">
    <property type="entry name" value="DUF1759"/>
</dbReference>
<feature type="compositionally biased region" description="Basic and acidic residues" evidence="1">
    <location>
        <begin position="255"/>
        <end position="284"/>
    </location>
</feature>
<feature type="region of interest" description="Disordered" evidence="1">
    <location>
        <begin position="250"/>
        <end position="284"/>
    </location>
</feature>
<organism evidence="2 3">
    <name type="scientific">Actinia tenebrosa</name>
    <name type="common">Australian red waratah sea anemone</name>
    <dbReference type="NCBI Taxonomy" id="6105"/>
    <lineage>
        <taxon>Eukaryota</taxon>
        <taxon>Metazoa</taxon>
        <taxon>Cnidaria</taxon>
        <taxon>Anthozoa</taxon>
        <taxon>Hexacorallia</taxon>
        <taxon>Actiniaria</taxon>
        <taxon>Actiniidae</taxon>
        <taxon>Actinia</taxon>
    </lineage>
</organism>
<reference evidence="3" key="1">
    <citation type="submission" date="2025-08" db="UniProtKB">
        <authorList>
            <consortium name="RefSeq"/>
        </authorList>
    </citation>
    <scope>IDENTIFICATION</scope>
    <source>
        <tissue evidence="3">Tentacle</tissue>
    </source>
</reference>
<dbReference type="PANTHER" id="PTHR47331">
    <property type="entry name" value="PHD-TYPE DOMAIN-CONTAINING PROTEIN"/>
    <property type="match status" value="1"/>
</dbReference>
<dbReference type="OrthoDB" id="5983137at2759"/>
<dbReference type="PANTHER" id="PTHR47331:SF4">
    <property type="entry name" value="PEPTIDASE S1 DOMAIN-CONTAINING PROTEIN"/>
    <property type="match status" value="1"/>
</dbReference>
<proteinExistence type="predicted"/>
<feature type="region of interest" description="Disordered" evidence="1">
    <location>
        <begin position="180"/>
        <end position="210"/>
    </location>
</feature>
<dbReference type="GeneID" id="116286605"/>
<dbReference type="RefSeq" id="XP_031549017.1">
    <property type="nucleotide sequence ID" value="XM_031693157.1"/>
</dbReference>
<name>A0A6P8H8E4_ACTTE</name>
<dbReference type="Proteomes" id="UP000515163">
    <property type="component" value="Unplaced"/>
</dbReference>
<dbReference type="AlphaFoldDB" id="A0A6P8H8E4"/>
<dbReference type="KEGG" id="aten:116286605"/>
<evidence type="ECO:0000256" key="1">
    <source>
        <dbReference type="SAM" id="MobiDB-lite"/>
    </source>
</evidence>
<sequence length="594" mass="67808">MEFPSFLTPFESLIESKVEDSVERLYFLGQYTTGTAKEVISGCLQRKTDDAYDEAKNLLQRQFGDPFKIASAHINRLSSWPQIKPNEGLALQDFALALEQAKSAMKGMSHMDDLNTAQVLRQSWEKLPRHLRSKWAERNSKTRSMKGRMADFEEFTQFVREQAELATDPVFSEEGVTKLPLEDKDKPTRPTFGRRPPKRVKGSSFATNLTERNNDRRDFVKEKELCYGCFSNQHVAKNCKDRLLCKTCSKKHPTSMHDDDWTSKTKNQSEKSQPKETPRVSNKRMDVCSVTEAGDIPVNLSVLPVWLSHESNPSNRLKVYALLDNASGGTFVKELAQKMGIEGSETELLLTTLQGTETELSKAINGLIVTNLMNEDVSLELPRTFTMQVIPADRSEIPIPDIVGQIDHLREVSKEIPPYMEEVEVGLLIGLNCPSALRPRDVVYGKETEPYAVRSLLGWYINGPINSSKCNSLHCNRILLDKQMASTTAKSYVVAQRTKGTAMSREDWKFYQTVEDWIVHLEDSHYEMPLPLKDRNIKLPNNRVQAEKRLESLKKRLKSDNKYHTDYCNFMSEIIFKGYARKVDTNLETKEGKF</sequence>
<dbReference type="Pfam" id="PF03564">
    <property type="entry name" value="DUF1759"/>
    <property type="match status" value="1"/>
</dbReference>
<dbReference type="InParanoid" id="A0A6P8H8E4"/>
<evidence type="ECO:0000313" key="2">
    <source>
        <dbReference type="Proteomes" id="UP000515163"/>
    </source>
</evidence>
<gene>
    <name evidence="3" type="primary">LOC116286605</name>
</gene>
<keyword evidence="2" id="KW-1185">Reference proteome</keyword>
<accession>A0A6P8H8E4</accession>
<protein>
    <submittedName>
        <fullName evidence="3">Uncharacterized protein LOC116286605</fullName>
    </submittedName>
</protein>